<evidence type="ECO:0007829" key="17">
    <source>
        <dbReference type="PeptideAtlas" id="Q19082"/>
    </source>
</evidence>
<dbReference type="InParanoid" id="Q19082"/>
<dbReference type="PIR" id="T15939">
    <property type="entry name" value="T15939"/>
</dbReference>
<comment type="similarity">
    <text evidence="2 12">Belongs to the UDP-glycosyltransferase family.</text>
</comment>
<reference evidence="14 15" key="1">
    <citation type="journal article" date="1998" name="Science">
        <title>Genome sequence of the nematode C. elegans: a platform for investigating biology.</title>
        <authorList>
            <consortium name="The C. elegans sequencing consortium"/>
            <person name="Sulson J.E."/>
            <person name="Waterston R."/>
        </authorList>
    </citation>
    <scope>NUCLEOTIDE SEQUENCE [LARGE SCALE GENOMIC DNA]</scope>
    <source>
        <strain evidence="14 15">Bristol N2</strain>
    </source>
</reference>
<dbReference type="UCSC" id="F01E11.1">
    <property type="organism name" value="c. elegans"/>
</dbReference>
<keyword evidence="10" id="KW-0325">Glycoprotein</keyword>
<dbReference type="Proteomes" id="UP000001940">
    <property type="component" value="Chromosome X"/>
</dbReference>
<dbReference type="SUPFAM" id="SSF53756">
    <property type="entry name" value="UDP-Glycosyltransferase/glycogen phosphorylase"/>
    <property type="match status" value="1"/>
</dbReference>
<dbReference type="GO" id="GO:0008194">
    <property type="term" value="F:UDP-glycosyltransferase activity"/>
    <property type="evidence" value="ECO:0000318"/>
    <property type="project" value="GO_Central"/>
</dbReference>
<evidence type="ECO:0000313" key="15">
    <source>
        <dbReference type="Proteomes" id="UP000001940"/>
    </source>
</evidence>
<dbReference type="Pfam" id="PF00201">
    <property type="entry name" value="UDPGT"/>
    <property type="match status" value="1"/>
</dbReference>
<dbReference type="SMR" id="Q19082"/>
<evidence type="ECO:0000256" key="3">
    <source>
        <dbReference type="ARBA" id="ARBA00012544"/>
    </source>
</evidence>
<proteinExistence type="evidence at protein level"/>
<dbReference type="STRING" id="6239.F01E11.1.1"/>
<evidence type="ECO:0000256" key="8">
    <source>
        <dbReference type="ARBA" id="ARBA00022989"/>
    </source>
</evidence>
<dbReference type="Reactome" id="R-CEL-9757110">
    <property type="pathway name" value="Prednisone ADME"/>
</dbReference>
<evidence type="ECO:0000256" key="10">
    <source>
        <dbReference type="ARBA" id="ARBA00023180"/>
    </source>
</evidence>
<dbReference type="WormBase" id="F01E11.1">
    <property type="protein sequence ID" value="CE04327"/>
    <property type="gene ID" value="WBGene00017154"/>
    <property type="gene designation" value="ugt-57"/>
</dbReference>
<accession>Q19082</accession>
<organism evidence="14 15">
    <name type="scientific">Caenorhabditis elegans</name>
    <dbReference type="NCBI Taxonomy" id="6239"/>
    <lineage>
        <taxon>Eukaryota</taxon>
        <taxon>Metazoa</taxon>
        <taxon>Ecdysozoa</taxon>
        <taxon>Nematoda</taxon>
        <taxon>Chromadorea</taxon>
        <taxon>Rhabditida</taxon>
        <taxon>Rhabditina</taxon>
        <taxon>Rhabditomorpha</taxon>
        <taxon>Rhabditoidea</taxon>
        <taxon>Rhabditidae</taxon>
        <taxon>Peloderinae</taxon>
        <taxon>Caenorhabditis</taxon>
    </lineage>
</organism>
<dbReference type="InterPro" id="IPR050271">
    <property type="entry name" value="UDP-glycosyltransferase"/>
</dbReference>
<dbReference type="PANTHER" id="PTHR48043">
    <property type="entry name" value="EG:EG0003.4 PROTEIN-RELATED"/>
    <property type="match status" value="1"/>
</dbReference>
<gene>
    <name evidence="14 16" type="primary">ugt-57</name>
    <name evidence="14" type="ORF">CELE_F01E11.1</name>
    <name evidence="16" type="ORF">F01E11.1</name>
</gene>
<evidence type="ECO:0000256" key="13">
    <source>
        <dbReference type="SAM" id="Phobius"/>
    </source>
</evidence>
<evidence type="ECO:0000256" key="11">
    <source>
        <dbReference type="ARBA" id="ARBA00047475"/>
    </source>
</evidence>
<evidence type="ECO:0000256" key="9">
    <source>
        <dbReference type="ARBA" id="ARBA00023136"/>
    </source>
</evidence>
<dbReference type="AGR" id="WB:WBGene00017154"/>
<dbReference type="CTD" id="180969"/>
<keyword evidence="6 13" id="KW-0812">Transmembrane</keyword>
<evidence type="ECO:0000256" key="1">
    <source>
        <dbReference type="ARBA" id="ARBA00004167"/>
    </source>
</evidence>
<dbReference type="PANTHER" id="PTHR48043:SF18">
    <property type="entry name" value="GLUCURONOSYLTRANSFERASE"/>
    <property type="match status" value="1"/>
</dbReference>
<dbReference type="CAZy" id="GT1">
    <property type="family name" value="Glycosyltransferase Family 1"/>
</dbReference>
<dbReference type="InterPro" id="IPR035595">
    <property type="entry name" value="UDP_glycos_trans_CS"/>
</dbReference>
<evidence type="ECO:0000256" key="2">
    <source>
        <dbReference type="ARBA" id="ARBA00009995"/>
    </source>
</evidence>
<dbReference type="HOGENOM" id="CLU_509263_0_0_1"/>
<dbReference type="FunFam" id="3.40.50.2000:FF:000118">
    <property type="entry name" value="UDP-glucuronosyltransferase"/>
    <property type="match status" value="1"/>
</dbReference>
<evidence type="ECO:0000256" key="6">
    <source>
        <dbReference type="ARBA" id="ARBA00022692"/>
    </source>
</evidence>
<dbReference type="CDD" id="cd03784">
    <property type="entry name" value="GT1_Gtf-like"/>
    <property type="match status" value="1"/>
</dbReference>
<evidence type="ECO:0000313" key="16">
    <source>
        <dbReference type="WormBase" id="F01E11.1"/>
    </source>
</evidence>
<keyword evidence="4 12" id="KW-0328">Glycosyltransferase</keyword>
<dbReference type="GO" id="GO:0015020">
    <property type="term" value="F:glucuronosyltransferase activity"/>
    <property type="evidence" value="ECO:0007669"/>
    <property type="project" value="UniProtKB-EC"/>
</dbReference>
<keyword evidence="15" id="KW-1185">Reference proteome</keyword>
<keyword evidence="5 12" id="KW-0808">Transferase</keyword>
<comment type="catalytic activity">
    <reaction evidence="11">
        <text>glucuronate acceptor + UDP-alpha-D-glucuronate = acceptor beta-D-glucuronoside + UDP + H(+)</text>
        <dbReference type="Rhea" id="RHEA:21032"/>
        <dbReference type="ChEBI" id="CHEBI:15378"/>
        <dbReference type="ChEBI" id="CHEBI:58052"/>
        <dbReference type="ChEBI" id="CHEBI:58223"/>
        <dbReference type="ChEBI" id="CHEBI:132367"/>
        <dbReference type="ChEBI" id="CHEBI:132368"/>
        <dbReference type="EC" id="2.4.1.17"/>
    </reaction>
</comment>
<keyword evidence="7" id="KW-0732">Signal</keyword>
<dbReference type="eggNOG" id="KOG1192">
    <property type="taxonomic scope" value="Eukaryota"/>
</dbReference>
<sequence>MRILILLLGLTQIVTSLNILVFLLGTNQFERNIFEFLAQQLALRHHNVISIKPVLIPEEPRLVKPKLHLVREKVIKNVLNKDLFKPLEDAVPNAAWRSTYDFDNYLEPYYKAHNASCYKLLNSNLVDSLKKESLDLAIVYSGNPCLNALTHLVAVPTIYFDTEGLTDETLIAAGAPIDLLTPPSHCFIAESKGYPILNLYKNSVCYFQEMIAQLGLPAVSSLVSSRHRLLDEPITNIFRTDYTIKKRFKNFPNVNTLKQQSAAYFVNTDPLLEPPRALPLNVIPVGGLHIDHPKPLFSPWNTTIASAKEGLIIVSFGTQADSSKMSEYHAKAILKALTNLNDYRIYWRIGPNMHLDGIDIEKIPKHINLTTFIPQNDLLAHKSCKLFVTNGGMSSVMEAVAHGVPIVGVPLYGSNRYNLQKVSNKGLGIVIDKDDLNEISLYGAMKKVLESAKYKNTAKEMSKEFKSRTTSPFAAALHVIDHIGRHHSFAYMQPAFQPIYTRVDFYLLLLIILLPVIPLHLFFTFCIKSSAMNVQDNKVLEAERKFLPKKVPETKKNA</sequence>
<dbReference type="RefSeq" id="NP_509182.1">
    <property type="nucleotide sequence ID" value="NM_076781.4"/>
</dbReference>
<dbReference type="GeneID" id="180969"/>
<evidence type="ECO:0000256" key="5">
    <source>
        <dbReference type="ARBA" id="ARBA00022679"/>
    </source>
</evidence>
<keyword evidence="17" id="KW-1267">Proteomics identification</keyword>
<dbReference type="EMBL" id="BX284606">
    <property type="protein sequence ID" value="CCD83461.1"/>
    <property type="molecule type" value="Genomic_DNA"/>
</dbReference>
<dbReference type="EC" id="2.4.1.17" evidence="3"/>
<dbReference type="Bgee" id="WBGene00017154">
    <property type="expression patterns" value="Expressed in pharyngeal muscle cell (C elegans) and 3 other cell types or tissues"/>
</dbReference>
<dbReference type="InterPro" id="IPR002213">
    <property type="entry name" value="UDP_glucos_trans"/>
</dbReference>
<dbReference type="KEGG" id="cel:CELE_F01E11.1"/>
<comment type="subcellular location">
    <subcellularLocation>
        <location evidence="1">Membrane</location>
        <topology evidence="1">Single-pass membrane protein</topology>
    </subcellularLocation>
</comment>
<protein>
    <recommendedName>
        <fullName evidence="3">glucuronosyltransferase</fullName>
        <ecNumber evidence="3">2.4.1.17</ecNumber>
    </recommendedName>
</protein>
<feature type="transmembrane region" description="Helical" evidence="13">
    <location>
        <begin position="505"/>
        <end position="527"/>
    </location>
</feature>
<keyword evidence="9 13" id="KW-0472">Membrane</keyword>
<dbReference type="Gene3D" id="3.40.50.2000">
    <property type="entry name" value="Glycogen Phosphorylase B"/>
    <property type="match status" value="1"/>
</dbReference>
<name>Q19082_CAEEL</name>
<evidence type="ECO:0000313" key="14">
    <source>
        <dbReference type="EMBL" id="CCD83461.1"/>
    </source>
</evidence>
<dbReference type="Reactome" id="R-CEL-9753281">
    <property type="pathway name" value="Paracetamol ADME"/>
</dbReference>
<dbReference type="OMA" id="AHNASCY"/>
<dbReference type="OrthoDB" id="5835829at2759"/>
<dbReference type="PhylomeDB" id="Q19082"/>
<dbReference type="DIP" id="DIP-24770N"/>
<dbReference type="PROSITE" id="PS00375">
    <property type="entry name" value="UDPGT"/>
    <property type="match status" value="1"/>
</dbReference>
<evidence type="ECO:0000256" key="7">
    <source>
        <dbReference type="ARBA" id="ARBA00022729"/>
    </source>
</evidence>
<evidence type="ECO:0000256" key="4">
    <source>
        <dbReference type="ARBA" id="ARBA00022676"/>
    </source>
</evidence>
<dbReference type="GO" id="GO:0016020">
    <property type="term" value="C:membrane"/>
    <property type="evidence" value="ECO:0007669"/>
    <property type="project" value="UniProtKB-SubCell"/>
</dbReference>
<dbReference type="PaxDb" id="6239-F01E11.1"/>
<evidence type="ECO:0000256" key="12">
    <source>
        <dbReference type="RuleBase" id="RU003718"/>
    </source>
</evidence>
<dbReference type="AlphaFoldDB" id="Q19082"/>
<keyword evidence="8 13" id="KW-1133">Transmembrane helix</keyword>
<dbReference type="PeptideAtlas" id="Q19082"/>